<reference evidence="3" key="2">
    <citation type="submission" date="2023-07" db="EMBL/GenBank/DDBJ databases">
        <title>Genome-inferred correspondence between phylogeny and metabolic traits in the wild Drosophila gut microbiome.</title>
        <authorList>
            <person name="Bueno E."/>
            <person name="Blow F."/>
            <person name="Douglas A.E."/>
        </authorList>
    </citation>
    <scope>NUCLEOTIDE SEQUENCE [LARGE SCALE GENOMIC DNA]</scope>
    <source>
        <strain evidence="3">JGM97</strain>
    </source>
</reference>
<organism evidence="2 3">
    <name type="scientific">Nissabacter archeti</name>
    <dbReference type="NCBI Taxonomy" id="1917880"/>
    <lineage>
        <taxon>Bacteria</taxon>
        <taxon>Pseudomonadati</taxon>
        <taxon>Pseudomonadota</taxon>
        <taxon>Gammaproteobacteria</taxon>
        <taxon>Enterobacterales</taxon>
        <taxon>Yersiniaceae</taxon>
        <taxon>Nissabacter</taxon>
    </lineage>
</organism>
<dbReference type="Pfam" id="PF25694">
    <property type="entry name" value="N_peptide"/>
    <property type="match status" value="1"/>
</dbReference>
<feature type="compositionally biased region" description="Basic and acidic residues" evidence="1">
    <location>
        <begin position="78"/>
        <end position="91"/>
    </location>
</feature>
<protein>
    <submittedName>
        <fullName evidence="2">Uncharacterized protein</fullName>
    </submittedName>
</protein>
<gene>
    <name evidence="2" type="ORF">JK232_02395</name>
</gene>
<evidence type="ECO:0000313" key="2">
    <source>
        <dbReference type="EMBL" id="MBS0967734.1"/>
    </source>
</evidence>
<dbReference type="Proteomes" id="UP000680634">
    <property type="component" value="Unassembled WGS sequence"/>
</dbReference>
<reference evidence="2 3" key="1">
    <citation type="submission" date="2020-12" db="EMBL/GenBank/DDBJ databases">
        <authorList>
            <person name="Mcmullen J.G."/>
        </authorList>
    </citation>
    <scope>NUCLEOTIDE SEQUENCE [LARGE SCALE GENOMIC DNA]</scope>
    <source>
        <strain evidence="2 3">JGM97</strain>
    </source>
</reference>
<evidence type="ECO:0000256" key="1">
    <source>
        <dbReference type="SAM" id="MobiDB-lite"/>
    </source>
</evidence>
<dbReference type="EMBL" id="JAERKB010000001">
    <property type="protein sequence ID" value="MBS0967734.1"/>
    <property type="molecule type" value="Genomic_DNA"/>
</dbReference>
<proteinExistence type="predicted"/>
<evidence type="ECO:0000313" key="3">
    <source>
        <dbReference type="Proteomes" id="UP000680634"/>
    </source>
</evidence>
<feature type="region of interest" description="Disordered" evidence="1">
    <location>
        <begin position="78"/>
        <end position="119"/>
    </location>
</feature>
<dbReference type="RefSeq" id="WP_212588752.1">
    <property type="nucleotide sequence ID" value="NZ_JAERKB010000001.1"/>
</dbReference>
<dbReference type="InterPro" id="IPR057902">
    <property type="entry name" value="N_peptide"/>
</dbReference>
<comment type="caution">
    <text evidence="2">The sequence shown here is derived from an EMBL/GenBank/DDBJ whole genome shotgun (WGS) entry which is preliminary data.</text>
</comment>
<accession>A0ABS5JCQ3</accession>
<name>A0ABS5JCQ3_9GAMM</name>
<sequence>MTVITYGSSSLDNAKTRRHARRRAAAMELERIGSILEAAFGLEPEVKTEAVSKPVNRVVKAVSSAEGYGRQLQKAIGHHEPIAQKREEKQRREHMKVRNPLGQQVNARQKMRGKSIPLI</sequence>
<keyword evidence="3" id="KW-1185">Reference proteome</keyword>